<evidence type="ECO:0000256" key="4">
    <source>
        <dbReference type="ARBA" id="ARBA00022475"/>
    </source>
</evidence>
<name>A0A9D2N6K4_9FIRM</name>
<dbReference type="SMART" id="SM00304">
    <property type="entry name" value="HAMP"/>
    <property type="match status" value="1"/>
</dbReference>
<dbReference type="EC" id="2.7.13.3" evidence="3"/>
<keyword evidence="5" id="KW-0597">Phosphoprotein</keyword>
<dbReference type="PANTHER" id="PTHR34220:SF7">
    <property type="entry name" value="SENSOR HISTIDINE KINASE YPDA"/>
    <property type="match status" value="1"/>
</dbReference>
<dbReference type="Gene3D" id="3.30.565.10">
    <property type="entry name" value="Histidine kinase-like ATPase, C-terminal domain"/>
    <property type="match status" value="1"/>
</dbReference>
<dbReference type="PROSITE" id="PS50885">
    <property type="entry name" value="HAMP"/>
    <property type="match status" value="1"/>
</dbReference>
<dbReference type="InterPro" id="IPR033479">
    <property type="entry name" value="dCache_1"/>
</dbReference>
<sequence length="600" mass="68819">LKEFWKWLKTDSDCRETIGKKGPTSIRKQMMLIFAVLISFTGLGIAGTFICAFRNGYSSLSQVYLQDITRQTTNNLENNIQKIEDINLQILTSQTVQDQLKIVNEEKLDAYGLRQCRQKIERELTTDGLYASYVVSVSVISLEGIEFSVKKEETIGTLFGFTEEEIYEANGTSLWGLAGDTDRICVAKAILDFDTMRPIGYINIVYENSYFSSILEDNSTEYSAASYIVNEEGRIMSTNNSPYQGTKFPMEIQTLREKDVAVYDMLDSTQAFYYVGNQMPNQWTLVQAVSVKEFYGNLNRQIVAVAMVVLAMLGISILFVWIATLRIAKPTRELLESMKTLGKENRYPRVRVVTQDEIGMIGTEYNKMAENIETLIEKVYKMELAQKQAELEFLQMQINPHFLYNALDTISWKALGEGNLDVSEMIIALAELLRATIKKESFIPLKEEMSTVRDYLFIQEQRFGDKITVIYQVEKEADKYQVPNFILQPLIENAIIHGLEPKIGKGSLLIRIKREKDRLYFCIEDDGEGMSEKEIETLYQKCEESDTGKSIGIKNVYRRLLLCYGEESRLNIKSEKNKGTRIQFSIPLQEWKKEAKTEVL</sequence>
<evidence type="ECO:0000256" key="2">
    <source>
        <dbReference type="ARBA" id="ARBA00004651"/>
    </source>
</evidence>
<dbReference type="Pfam" id="PF00672">
    <property type="entry name" value="HAMP"/>
    <property type="match status" value="1"/>
</dbReference>
<dbReference type="Pfam" id="PF02518">
    <property type="entry name" value="HATPase_c"/>
    <property type="match status" value="1"/>
</dbReference>
<dbReference type="GO" id="GO:0000155">
    <property type="term" value="F:phosphorelay sensor kinase activity"/>
    <property type="evidence" value="ECO:0007669"/>
    <property type="project" value="InterPro"/>
</dbReference>
<feature type="transmembrane region" description="Helical" evidence="12">
    <location>
        <begin position="30"/>
        <end position="53"/>
    </location>
</feature>
<dbReference type="InterPro" id="IPR003594">
    <property type="entry name" value="HATPase_dom"/>
</dbReference>
<feature type="transmembrane region" description="Helical" evidence="12">
    <location>
        <begin position="302"/>
        <end position="323"/>
    </location>
</feature>
<evidence type="ECO:0000256" key="3">
    <source>
        <dbReference type="ARBA" id="ARBA00012438"/>
    </source>
</evidence>
<comment type="caution">
    <text evidence="15">The sequence shown here is derived from an EMBL/GenBank/DDBJ whole genome shotgun (WGS) entry which is preliminary data.</text>
</comment>
<evidence type="ECO:0000313" key="16">
    <source>
        <dbReference type="Proteomes" id="UP000823893"/>
    </source>
</evidence>
<accession>A0A9D2N6K4</accession>
<keyword evidence="7 12" id="KW-0812">Transmembrane</keyword>
<dbReference type="InterPro" id="IPR005467">
    <property type="entry name" value="His_kinase_dom"/>
</dbReference>
<dbReference type="GO" id="GO:0005886">
    <property type="term" value="C:plasma membrane"/>
    <property type="evidence" value="ECO:0007669"/>
    <property type="project" value="UniProtKB-SubCell"/>
</dbReference>
<keyword evidence="11 12" id="KW-0472">Membrane</keyword>
<keyword evidence="4" id="KW-1003">Cell membrane</keyword>
<dbReference type="Pfam" id="PF02743">
    <property type="entry name" value="dCache_1"/>
    <property type="match status" value="1"/>
</dbReference>
<evidence type="ECO:0000256" key="9">
    <source>
        <dbReference type="ARBA" id="ARBA00022989"/>
    </source>
</evidence>
<evidence type="ECO:0000256" key="11">
    <source>
        <dbReference type="ARBA" id="ARBA00023136"/>
    </source>
</evidence>
<reference evidence="15" key="1">
    <citation type="journal article" date="2021" name="PeerJ">
        <title>Extensive microbial diversity within the chicken gut microbiome revealed by metagenomics and culture.</title>
        <authorList>
            <person name="Gilroy R."/>
            <person name="Ravi A."/>
            <person name="Getino M."/>
            <person name="Pursley I."/>
            <person name="Horton D.L."/>
            <person name="Alikhan N.F."/>
            <person name="Baker D."/>
            <person name="Gharbi K."/>
            <person name="Hall N."/>
            <person name="Watson M."/>
            <person name="Adriaenssens E.M."/>
            <person name="Foster-Nyarko E."/>
            <person name="Jarju S."/>
            <person name="Secka A."/>
            <person name="Antonio M."/>
            <person name="Oren A."/>
            <person name="Chaudhuri R.R."/>
            <person name="La Ragione R."/>
            <person name="Hildebrand F."/>
            <person name="Pallen M.J."/>
        </authorList>
    </citation>
    <scope>NUCLEOTIDE SEQUENCE</scope>
    <source>
        <strain evidence="15">ChiSxjej6B18-287</strain>
    </source>
</reference>
<feature type="domain" description="Histidine kinase" evidence="13">
    <location>
        <begin position="486"/>
        <end position="590"/>
    </location>
</feature>
<evidence type="ECO:0000256" key="10">
    <source>
        <dbReference type="ARBA" id="ARBA00023012"/>
    </source>
</evidence>
<feature type="domain" description="HAMP" evidence="14">
    <location>
        <begin position="325"/>
        <end position="377"/>
    </location>
</feature>
<dbReference type="PANTHER" id="PTHR34220">
    <property type="entry name" value="SENSOR HISTIDINE KINASE YPDA"/>
    <property type="match status" value="1"/>
</dbReference>
<dbReference type="PROSITE" id="PS50109">
    <property type="entry name" value="HIS_KIN"/>
    <property type="match status" value="1"/>
</dbReference>
<proteinExistence type="predicted"/>
<keyword evidence="9 12" id="KW-1133">Transmembrane helix</keyword>
<evidence type="ECO:0000256" key="1">
    <source>
        <dbReference type="ARBA" id="ARBA00000085"/>
    </source>
</evidence>
<comment type="catalytic activity">
    <reaction evidence="1">
        <text>ATP + protein L-histidine = ADP + protein N-phospho-L-histidine.</text>
        <dbReference type="EC" id="2.7.13.3"/>
    </reaction>
</comment>
<keyword evidence="8 15" id="KW-0418">Kinase</keyword>
<keyword evidence="10" id="KW-0902">Two-component regulatory system</keyword>
<dbReference type="Proteomes" id="UP000823893">
    <property type="component" value="Unassembled WGS sequence"/>
</dbReference>
<protein>
    <recommendedName>
        <fullName evidence="3">histidine kinase</fullName>
        <ecNumber evidence="3">2.7.13.3</ecNumber>
    </recommendedName>
</protein>
<dbReference type="Gene3D" id="6.10.340.10">
    <property type="match status" value="1"/>
</dbReference>
<dbReference type="EMBL" id="DWWV01000115">
    <property type="protein sequence ID" value="HJC10961.1"/>
    <property type="molecule type" value="Genomic_DNA"/>
</dbReference>
<dbReference type="InterPro" id="IPR010559">
    <property type="entry name" value="Sig_transdc_His_kin_internal"/>
</dbReference>
<dbReference type="SUPFAM" id="SSF158472">
    <property type="entry name" value="HAMP domain-like"/>
    <property type="match status" value="1"/>
</dbReference>
<evidence type="ECO:0000259" key="14">
    <source>
        <dbReference type="PROSITE" id="PS50885"/>
    </source>
</evidence>
<keyword evidence="6" id="KW-0808">Transferase</keyword>
<evidence type="ECO:0000256" key="7">
    <source>
        <dbReference type="ARBA" id="ARBA00022692"/>
    </source>
</evidence>
<evidence type="ECO:0000256" key="6">
    <source>
        <dbReference type="ARBA" id="ARBA00022679"/>
    </source>
</evidence>
<dbReference type="InterPro" id="IPR036890">
    <property type="entry name" value="HATPase_C_sf"/>
</dbReference>
<evidence type="ECO:0000256" key="12">
    <source>
        <dbReference type="SAM" id="Phobius"/>
    </source>
</evidence>
<comment type="subcellular location">
    <subcellularLocation>
        <location evidence="2">Cell membrane</location>
        <topology evidence="2">Multi-pass membrane protein</topology>
    </subcellularLocation>
</comment>
<reference evidence="15" key="2">
    <citation type="submission" date="2021-04" db="EMBL/GenBank/DDBJ databases">
        <authorList>
            <person name="Gilroy R."/>
        </authorList>
    </citation>
    <scope>NUCLEOTIDE SEQUENCE</scope>
    <source>
        <strain evidence="15">ChiSxjej6B18-287</strain>
    </source>
</reference>
<dbReference type="InterPro" id="IPR050640">
    <property type="entry name" value="Bact_2-comp_sensor_kinase"/>
</dbReference>
<feature type="non-terminal residue" evidence="15">
    <location>
        <position position="1"/>
    </location>
</feature>
<evidence type="ECO:0000313" key="15">
    <source>
        <dbReference type="EMBL" id="HJC10961.1"/>
    </source>
</evidence>
<evidence type="ECO:0000256" key="5">
    <source>
        <dbReference type="ARBA" id="ARBA00022553"/>
    </source>
</evidence>
<dbReference type="AlphaFoldDB" id="A0A9D2N6K4"/>
<dbReference type="Pfam" id="PF06580">
    <property type="entry name" value="His_kinase"/>
    <property type="match status" value="1"/>
</dbReference>
<organism evidence="15 16">
    <name type="scientific">Candidatus Blautia merdigallinarum</name>
    <dbReference type="NCBI Taxonomy" id="2838495"/>
    <lineage>
        <taxon>Bacteria</taxon>
        <taxon>Bacillati</taxon>
        <taxon>Bacillota</taxon>
        <taxon>Clostridia</taxon>
        <taxon>Lachnospirales</taxon>
        <taxon>Lachnospiraceae</taxon>
        <taxon>Blautia</taxon>
    </lineage>
</organism>
<evidence type="ECO:0000256" key="8">
    <source>
        <dbReference type="ARBA" id="ARBA00022777"/>
    </source>
</evidence>
<dbReference type="InterPro" id="IPR003660">
    <property type="entry name" value="HAMP_dom"/>
</dbReference>
<gene>
    <name evidence="15" type="ORF">H9935_09115</name>
</gene>
<dbReference type="SUPFAM" id="SSF55874">
    <property type="entry name" value="ATPase domain of HSP90 chaperone/DNA topoisomerase II/histidine kinase"/>
    <property type="match status" value="1"/>
</dbReference>
<evidence type="ECO:0000259" key="13">
    <source>
        <dbReference type="PROSITE" id="PS50109"/>
    </source>
</evidence>
<dbReference type="CDD" id="cd06225">
    <property type="entry name" value="HAMP"/>
    <property type="match status" value="1"/>
</dbReference>